<keyword evidence="1" id="KW-0812">Transmembrane</keyword>
<evidence type="ECO:0000313" key="3">
    <source>
        <dbReference type="Proteomes" id="UP000275456"/>
    </source>
</evidence>
<reference evidence="2 3" key="1">
    <citation type="submission" date="2018-11" db="EMBL/GenBank/DDBJ databases">
        <title>Sequencing the genomes of 1000 actinobacteria strains.</title>
        <authorList>
            <person name="Klenk H.-P."/>
        </authorList>
    </citation>
    <scope>NUCLEOTIDE SEQUENCE [LARGE SCALE GENOMIC DNA]</scope>
    <source>
        <strain evidence="2 3">DSM 9580</strain>
    </source>
</reference>
<keyword evidence="3" id="KW-1185">Reference proteome</keyword>
<dbReference type="RefSeq" id="WP_148058659.1">
    <property type="nucleotide sequence ID" value="NZ_RKHJ01000001.1"/>
</dbReference>
<organism evidence="2 3">
    <name type="scientific">Agrococcus jenensis</name>
    <dbReference type="NCBI Taxonomy" id="46353"/>
    <lineage>
        <taxon>Bacteria</taxon>
        <taxon>Bacillati</taxon>
        <taxon>Actinomycetota</taxon>
        <taxon>Actinomycetes</taxon>
        <taxon>Micrococcales</taxon>
        <taxon>Microbacteriaceae</taxon>
        <taxon>Agrococcus</taxon>
    </lineage>
</organism>
<feature type="transmembrane region" description="Helical" evidence="1">
    <location>
        <begin position="89"/>
        <end position="112"/>
    </location>
</feature>
<evidence type="ECO:0000256" key="1">
    <source>
        <dbReference type="SAM" id="Phobius"/>
    </source>
</evidence>
<feature type="transmembrane region" description="Helical" evidence="1">
    <location>
        <begin position="56"/>
        <end position="77"/>
    </location>
</feature>
<name>A0A3N2AP46_9MICO</name>
<protein>
    <submittedName>
        <fullName evidence="2">Uncharacterized protein</fullName>
    </submittedName>
</protein>
<evidence type="ECO:0000313" key="2">
    <source>
        <dbReference type="EMBL" id="ROR64813.1"/>
    </source>
</evidence>
<dbReference type="AlphaFoldDB" id="A0A3N2AP46"/>
<keyword evidence="1" id="KW-0472">Membrane</keyword>
<accession>A0A3N2AP46</accession>
<proteinExistence type="predicted"/>
<dbReference type="EMBL" id="RKHJ01000001">
    <property type="protein sequence ID" value="ROR64813.1"/>
    <property type="molecule type" value="Genomic_DNA"/>
</dbReference>
<sequence>MSEALYESQVQKAARIGRLAAEERLEHELAHEVADRTERLAALELADAARRARPRWVGILLGAGAALAISLFVTRVMNGTFVPSLTSVVGLLGLLAIVVDLFWGSSLLRLGVALRVRWLYRTPAPVRAAVLQSYTEQRQLLGQSGCDCPR</sequence>
<gene>
    <name evidence="2" type="ORF">EDD26_0162</name>
</gene>
<dbReference type="Proteomes" id="UP000275456">
    <property type="component" value="Unassembled WGS sequence"/>
</dbReference>
<comment type="caution">
    <text evidence="2">The sequence shown here is derived from an EMBL/GenBank/DDBJ whole genome shotgun (WGS) entry which is preliminary data.</text>
</comment>
<keyword evidence="1" id="KW-1133">Transmembrane helix</keyword>